<protein>
    <recommendedName>
        <fullName evidence="3">DUF4926 domain-containing protein</fullName>
    </recommendedName>
</protein>
<evidence type="ECO:0008006" key="3">
    <source>
        <dbReference type="Google" id="ProtNLM"/>
    </source>
</evidence>
<gene>
    <name evidence="1" type="ordered locus">Lebu_0905</name>
</gene>
<sequence length="76" mass="8918">MSTRYIKNNEGSFFMLNEYGVVKSKIDLSEKVKKNTVGAVVMVFSEFPNDYMVEFIENEETLEILIVNEQNFERIK</sequence>
<dbReference type="STRING" id="523794.Lebu_0905"/>
<dbReference type="EMBL" id="CP001685">
    <property type="protein sequence ID" value="ACV38808.1"/>
    <property type="molecule type" value="Genomic_DNA"/>
</dbReference>
<dbReference type="AlphaFoldDB" id="C7N9H7"/>
<dbReference type="Proteomes" id="UP000001910">
    <property type="component" value="Chromosome"/>
</dbReference>
<keyword evidence="2" id="KW-1185">Reference proteome</keyword>
<accession>C7N9H7</accession>
<dbReference type="KEGG" id="lba:Lebu_0905"/>
<dbReference type="RefSeq" id="WP_015769156.1">
    <property type="nucleotide sequence ID" value="NC_013192.1"/>
</dbReference>
<evidence type="ECO:0000313" key="1">
    <source>
        <dbReference type="EMBL" id="ACV38808.1"/>
    </source>
</evidence>
<organism evidence="1 2">
    <name type="scientific">Leptotrichia buccalis (strain ATCC 14201 / DSM 1135 / JCM 12969 / NCTC 10249 / C-1013-b)</name>
    <dbReference type="NCBI Taxonomy" id="523794"/>
    <lineage>
        <taxon>Bacteria</taxon>
        <taxon>Fusobacteriati</taxon>
        <taxon>Fusobacteriota</taxon>
        <taxon>Fusobacteriia</taxon>
        <taxon>Fusobacteriales</taxon>
        <taxon>Leptotrichiaceae</taxon>
        <taxon>Leptotrichia</taxon>
    </lineage>
</organism>
<dbReference type="Pfam" id="PF16277">
    <property type="entry name" value="DUF4926"/>
    <property type="match status" value="1"/>
</dbReference>
<dbReference type="InterPro" id="IPR032568">
    <property type="entry name" value="DUF4926"/>
</dbReference>
<evidence type="ECO:0000313" key="2">
    <source>
        <dbReference type="Proteomes" id="UP000001910"/>
    </source>
</evidence>
<name>C7N9H7_LEPBD</name>
<dbReference type="HOGENOM" id="CLU_174734_3_0_0"/>
<reference evidence="1 2" key="1">
    <citation type="journal article" date="2009" name="Stand. Genomic Sci.">
        <title>Complete genome sequence of Leptotrichia buccalis type strain (C-1013-b).</title>
        <authorList>
            <person name="Ivanova N."/>
            <person name="Gronow S."/>
            <person name="Lapidus A."/>
            <person name="Copeland A."/>
            <person name="Glavina Del Rio T."/>
            <person name="Nolan M."/>
            <person name="Lucas S."/>
            <person name="Chen F."/>
            <person name="Tice H."/>
            <person name="Cheng J.F."/>
            <person name="Saunders E."/>
            <person name="Bruce D."/>
            <person name="Goodwin L."/>
            <person name="Brettin T."/>
            <person name="Detter J.C."/>
            <person name="Han C."/>
            <person name="Pitluck S."/>
            <person name="Mikhailova N."/>
            <person name="Pati A."/>
            <person name="Mavrommatis K."/>
            <person name="Chen A."/>
            <person name="Palaniappan K."/>
            <person name="Land M."/>
            <person name="Hauser L."/>
            <person name="Chang Y.J."/>
            <person name="Jeffries C.D."/>
            <person name="Chain P."/>
            <person name="Rohde C."/>
            <person name="Goker M."/>
            <person name="Bristow J."/>
            <person name="Eisen J.A."/>
            <person name="Markowitz V."/>
            <person name="Hugenholtz P."/>
            <person name="Kyrpides N.C."/>
            <person name="Klenk H.P."/>
        </authorList>
    </citation>
    <scope>NUCLEOTIDE SEQUENCE [LARGE SCALE GENOMIC DNA]</scope>
    <source>
        <strain evidence="2">ATCC 14201 / DSM 1135 / JCM 12969 / NCTC 10249 / C-1013-b</strain>
    </source>
</reference>
<proteinExistence type="predicted"/>